<accession>A0A1S1U5E7</accession>
<evidence type="ECO:0000313" key="2">
    <source>
        <dbReference type="Proteomes" id="UP000179840"/>
    </source>
</evidence>
<sequence length="62" mass="7038">MAFASDRAAAPRQDPIYEIDVKAIALCPLKDSDAFVIETASDFVAGFFCREHWLDLLKFTWN</sequence>
<evidence type="ECO:0000313" key="1">
    <source>
        <dbReference type="EMBL" id="OHV94343.1"/>
    </source>
</evidence>
<reference evidence="1 2" key="1">
    <citation type="submission" date="2015-06" db="EMBL/GenBank/DDBJ databases">
        <title>Draft genome sequencing of a biphenyl-degrading bacterium, Janthinobacterium lividum MEG1.</title>
        <authorList>
            <person name="Shimodaira J."/>
            <person name="Hatta T."/>
        </authorList>
    </citation>
    <scope>NUCLEOTIDE SEQUENCE [LARGE SCALE GENOMIC DNA]</scope>
    <source>
        <strain evidence="1 2">MEG1</strain>
    </source>
</reference>
<dbReference type="AlphaFoldDB" id="A0A1S1U5E7"/>
<proteinExistence type="predicted"/>
<dbReference type="EMBL" id="LFKP01000014">
    <property type="protein sequence ID" value="OHV94343.1"/>
    <property type="molecule type" value="Genomic_DNA"/>
</dbReference>
<dbReference type="Proteomes" id="UP000179840">
    <property type="component" value="Unassembled WGS sequence"/>
</dbReference>
<gene>
    <name evidence="1" type="ORF">AKG95_27780</name>
</gene>
<organism evidence="1 2">
    <name type="scientific">Janthinobacterium lividum</name>
    <dbReference type="NCBI Taxonomy" id="29581"/>
    <lineage>
        <taxon>Bacteria</taxon>
        <taxon>Pseudomonadati</taxon>
        <taxon>Pseudomonadota</taxon>
        <taxon>Betaproteobacteria</taxon>
        <taxon>Burkholderiales</taxon>
        <taxon>Oxalobacteraceae</taxon>
        <taxon>Janthinobacterium</taxon>
    </lineage>
</organism>
<name>A0A1S1U5E7_9BURK</name>
<comment type="caution">
    <text evidence="1">The sequence shown here is derived from an EMBL/GenBank/DDBJ whole genome shotgun (WGS) entry which is preliminary data.</text>
</comment>
<protein>
    <submittedName>
        <fullName evidence="1">Uncharacterized protein</fullName>
    </submittedName>
</protein>